<feature type="compositionally biased region" description="Basic and acidic residues" evidence="1">
    <location>
        <begin position="93"/>
        <end position="111"/>
    </location>
</feature>
<name>A0A1B0D9C9_PHLPP</name>
<evidence type="ECO:0000256" key="1">
    <source>
        <dbReference type="SAM" id="MobiDB-lite"/>
    </source>
</evidence>
<dbReference type="EMBL" id="AJVK01028145">
    <property type="status" value="NOT_ANNOTATED_CDS"/>
    <property type="molecule type" value="Genomic_DNA"/>
</dbReference>
<feature type="compositionally biased region" description="Acidic residues" evidence="1">
    <location>
        <begin position="63"/>
        <end position="73"/>
    </location>
</feature>
<accession>A0A1B0D9C9</accession>
<evidence type="ECO:0000313" key="3">
    <source>
        <dbReference type="Proteomes" id="UP000092462"/>
    </source>
</evidence>
<proteinExistence type="predicted"/>
<feature type="region of interest" description="Disordered" evidence="1">
    <location>
        <begin position="63"/>
        <end position="130"/>
    </location>
</feature>
<dbReference type="Proteomes" id="UP000092462">
    <property type="component" value="Unassembled WGS sequence"/>
</dbReference>
<dbReference type="AlphaFoldDB" id="A0A1B0D9C9"/>
<dbReference type="EnsemblMetazoa" id="PPAI004241-RA">
    <property type="protein sequence ID" value="PPAI004241-PA"/>
    <property type="gene ID" value="PPAI004241"/>
</dbReference>
<reference evidence="2" key="1">
    <citation type="submission" date="2022-08" db="UniProtKB">
        <authorList>
            <consortium name="EnsemblMetazoa"/>
        </authorList>
    </citation>
    <scope>IDENTIFICATION</scope>
    <source>
        <strain evidence="2">Israel</strain>
    </source>
</reference>
<evidence type="ECO:0000313" key="2">
    <source>
        <dbReference type="EnsemblMetazoa" id="PPAI004241-PA"/>
    </source>
</evidence>
<protein>
    <submittedName>
        <fullName evidence="2">Uncharacterized protein</fullName>
    </submittedName>
</protein>
<feature type="compositionally biased region" description="Basic residues" evidence="1">
    <location>
        <begin position="120"/>
        <end position="130"/>
    </location>
</feature>
<dbReference type="VEuPathDB" id="VectorBase:PPAPM1_001373"/>
<dbReference type="VEuPathDB" id="VectorBase:PPAI004241"/>
<keyword evidence="3" id="KW-1185">Reference proteome</keyword>
<organism evidence="2 3">
    <name type="scientific">Phlebotomus papatasi</name>
    <name type="common">Sandfly</name>
    <dbReference type="NCBI Taxonomy" id="29031"/>
    <lineage>
        <taxon>Eukaryota</taxon>
        <taxon>Metazoa</taxon>
        <taxon>Ecdysozoa</taxon>
        <taxon>Arthropoda</taxon>
        <taxon>Hexapoda</taxon>
        <taxon>Insecta</taxon>
        <taxon>Pterygota</taxon>
        <taxon>Neoptera</taxon>
        <taxon>Endopterygota</taxon>
        <taxon>Diptera</taxon>
        <taxon>Nematocera</taxon>
        <taxon>Psychodoidea</taxon>
        <taxon>Psychodidae</taxon>
        <taxon>Phlebotomus</taxon>
        <taxon>Phlebotomus</taxon>
    </lineage>
</organism>
<sequence>MDLWGSIFIPIFQIKGATNAECEFCFDNYGELGCQFYTARKPEFQVTVERSGKVVVCECCDFTENEESEEEEGPGGAKTTSSIEEENSVSDEASGREEKRPKLEGEMREPKIQAGWYGKGYRKNRKRKKS</sequence>